<feature type="region of interest" description="Disordered" evidence="2">
    <location>
        <begin position="1"/>
        <end position="175"/>
    </location>
</feature>
<dbReference type="eggNOG" id="COG4223">
    <property type="taxonomic scope" value="Bacteria"/>
</dbReference>
<organism evidence="3 4">
    <name type="scientific">Roseicyclus elongatus DSM 19469</name>
    <dbReference type="NCBI Taxonomy" id="1294273"/>
    <lineage>
        <taxon>Bacteria</taxon>
        <taxon>Pseudomonadati</taxon>
        <taxon>Pseudomonadota</taxon>
        <taxon>Alphaproteobacteria</taxon>
        <taxon>Rhodobacterales</taxon>
        <taxon>Roseobacteraceae</taxon>
        <taxon>Roseicyclus</taxon>
    </lineage>
</organism>
<protein>
    <recommendedName>
        <fullName evidence="5">Mitochondrial inner membrane protein</fullName>
    </recommendedName>
</protein>
<evidence type="ECO:0000256" key="1">
    <source>
        <dbReference type="SAM" id="Coils"/>
    </source>
</evidence>
<reference evidence="3 4" key="1">
    <citation type="submission" date="2013-03" db="EMBL/GenBank/DDBJ databases">
        <authorList>
            <person name="Fiebig A."/>
            <person name="Goeker M."/>
            <person name="Klenk H.-P.P."/>
        </authorList>
    </citation>
    <scope>NUCLEOTIDE SEQUENCE [LARGE SCALE GENOMIC DNA]</scope>
    <source>
        <strain evidence="4">DSM 19469</strain>
    </source>
</reference>
<accession>W8S4M4</accession>
<evidence type="ECO:0008006" key="5">
    <source>
        <dbReference type="Google" id="ProtNLM"/>
    </source>
</evidence>
<dbReference type="KEGG" id="red:roselon_01374"/>
<evidence type="ECO:0000256" key="2">
    <source>
        <dbReference type="SAM" id="MobiDB-lite"/>
    </source>
</evidence>
<feature type="compositionally biased region" description="Low complexity" evidence="2">
    <location>
        <begin position="142"/>
        <end position="154"/>
    </location>
</feature>
<feature type="compositionally biased region" description="Basic and acidic residues" evidence="2">
    <location>
        <begin position="158"/>
        <end position="167"/>
    </location>
</feature>
<dbReference type="STRING" id="1294273.roselon_01374"/>
<evidence type="ECO:0000313" key="3">
    <source>
        <dbReference type="EMBL" id="AHM03761.1"/>
    </source>
</evidence>
<dbReference type="HOGENOM" id="CLU_040166_1_0_5"/>
<dbReference type="Proteomes" id="UP000019593">
    <property type="component" value="Chromosome"/>
</dbReference>
<dbReference type="EMBL" id="CP004372">
    <property type="protein sequence ID" value="AHM03761.1"/>
    <property type="molecule type" value="Genomic_DNA"/>
</dbReference>
<sequence>MVARRSSKGSDGASDTRDETQIPETTPPEGDIGQDSIPPETGSGADEAMMPPDDGAETVTVADAETVAPDADMADTPETTSDPVPDATGIFADVPADPAEDSMSPEGEDTIDAEAAETADADGDASERDDETPGTEGEDTLAAVEADSDAAPEAPEAPEAKTPETEKPNTPPPATVVEKRGPGFVPLLLGGVVAAGLGYGATYMGYLPMPADDAAASRLESVIAQQSETLSALQAQVTALGEAPATAGVDLAPLSEQIGALETRLSETTDTIADLATRITTLEDRPLFSGDVDADLAAAAETVTELEGQLRAQEEEAARIEAEATAAQDAAAEAAAQAEAAIAEAEAQAQAALEEAAAEAALGELRIAVTTGAPFAEAVATISAATEVPQALTAAAENGVATVEELQDGFPAAARAALPVALRETAGEDPVERFTAFLQGQVGGRSIEPREGDDPDAVLSRAQAAVDRADFAAALTEIAALPETAQAEMADWMAQAETRAAVDAALVTVADALAGSN</sequence>
<dbReference type="AlphaFoldDB" id="W8S4M4"/>
<name>W8S4M4_9RHOB</name>
<feature type="coiled-coil region" evidence="1">
    <location>
        <begin position="265"/>
        <end position="362"/>
    </location>
</feature>
<keyword evidence="1" id="KW-0175">Coiled coil</keyword>
<dbReference type="Gene3D" id="1.10.287.1490">
    <property type="match status" value="1"/>
</dbReference>
<evidence type="ECO:0000313" key="4">
    <source>
        <dbReference type="Proteomes" id="UP000019593"/>
    </source>
</evidence>
<feature type="compositionally biased region" description="Acidic residues" evidence="2">
    <location>
        <begin position="106"/>
        <end position="139"/>
    </location>
</feature>
<keyword evidence="4" id="KW-1185">Reference proteome</keyword>
<dbReference type="PATRIC" id="fig|1294273.3.peg.1350"/>
<gene>
    <name evidence="3" type="ORF">roselon_01374</name>
</gene>
<proteinExistence type="predicted"/>